<dbReference type="PANTHER" id="PTHR10885:SF0">
    <property type="entry name" value="ISOPENTENYL-DIPHOSPHATE DELTA-ISOMERASE"/>
    <property type="match status" value="1"/>
</dbReference>
<feature type="active site" evidence="10 11">
    <location>
        <position position="91"/>
    </location>
</feature>
<evidence type="ECO:0000256" key="11">
    <source>
        <dbReference type="PIRSR" id="PIRSR018427-1"/>
    </source>
</evidence>
<dbReference type="InterPro" id="IPR011876">
    <property type="entry name" value="IsopentenylPP_isomerase_typ1"/>
</dbReference>
<dbReference type="EMBL" id="BJNB01000047">
    <property type="protein sequence ID" value="GEB98713.1"/>
    <property type="molecule type" value="Genomic_DNA"/>
</dbReference>
<dbReference type="EC" id="5.3.3.2" evidence="3 10"/>
<evidence type="ECO:0000256" key="7">
    <source>
        <dbReference type="ARBA" id="ARBA00023211"/>
    </source>
</evidence>
<dbReference type="InterPro" id="IPR015797">
    <property type="entry name" value="NUDIX_hydrolase-like_dom_sf"/>
</dbReference>
<dbReference type="RefSeq" id="WP_084559180.1">
    <property type="nucleotide sequence ID" value="NZ_BJNB01000047.1"/>
</dbReference>
<keyword evidence="5 10" id="KW-0479">Metal-binding</keyword>
<dbReference type="GeneID" id="82880845"/>
<dbReference type="HAMAP" id="MF_00202">
    <property type="entry name" value="Idi"/>
    <property type="match status" value="1"/>
</dbReference>
<dbReference type="PIRSF" id="PIRSF018427">
    <property type="entry name" value="Isopntndiph_ism"/>
    <property type="match status" value="1"/>
</dbReference>
<feature type="binding site" evidence="10">
    <location>
        <position position="141"/>
    </location>
    <ligand>
        <name>Mn(2+)</name>
        <dbReference type="ChEBI" id="CHEBI:29035"/>
    </ligand>
</feature>
<gene>
    <name evidence="10 14" type="primary">idi</name>
    <name evidence="14" type="ORF">CFL01nite_22080</name>
</gene>
<evidence type="ECO:0000256" key="10">
    <source>
        <dbReference type="HAMAP-Rule" id="MF_00202"/>
    </source>
</evidence>
<dbReference type="GO" id="GO:0046872">
    <property type="term" value="F:metal ion binding"/>
    <property type="evidence" value="ECO:0007669"/>
    <property type="project" value="UniProtKB-KW"/>
</dbReference>
<sequence length="207" mass="22193">MTDNSEGPDGPATHPNSANAGQPAGFAPELVVLASPDGRAIGTADKASVHSTTTPLHFAFSAWVIRDGKVLLTRRALSKLTWPGVWTNSFCGHPGPGEETRAAVIRRAAFELGIEPTSLSAPRLVLPDFSYRAVDSSGIVEYEICPVYVVELTGPDPQFNPQEVDSLAWVGARELIEAAKAAPFAFSQWMIEELAHPELRAALIPDH</sequence>
<comment type="function">
    <text evidence="10">Catalyzes the 1,3-allylic rearrangement of the homoallylic substrate isopentenyl (IPP) to its highly electrophilic allylic isomer, dimethylallyl diphosphate (DMAPP).</text>
</comment>
<keyword evidence="6 10" id="KW-0460">Magnesium</keyword>
<reference evidence="14 15" key="1">
    <citation type="submission" date="2019-06" db="EMBL/GenBank/DDBJ databases">
        <title>Whole genome shotgun sequence of Corynebacterium flavescens NBRC 14136.</title>
        <authorList>
            <person name="Hosoyama A."/>
            <person name="Uohara A."/>
            <person name="Ohji S."/>
            <person name="Ichikawa N."/>
        </authorList>
    </citation>
    <scope>NUCLEOTIDE SEQUENCE [LARGE SCALE GENOMIC DNA]</scope>
    <source>
        <strain evidence="14 15">NBRC 14136</strain>
    </source>
</reference>
<feature type="binding site" evidence="10">
    <location>
        <position position="93"/>
    </location>
    <ligand>
        <name>Mn(2+)</name>
        <dbReference type="ChEBI" id="CHEBI:29035"/>
    </ligand>
</feature>
<feature type="binding site" evidence="10">
    <location>
        <position position="111"/>
    </location>
    <ligand>
        <name>Mg(2+)</name>
        <dbReference type="ChEBI" id="CHEBI:18420"/>
    </ligand>
</feature>
<dbReference type="Pfam" id="PF00293">
    <property type="entry name" value="NUDIX"/>
    <property type="match status" value="1"/>
</dbReference>
<keyword evidence="7 10" id="KW-0464">Manganese</keyword>
<dbReference type="GO" id="GO:0005737">
    <property type="term" value="C:cytoplasm"/>
    <property type="evidence" value="ECO:0007669"/>
    <property type="project" value="UniProtKB-SubCell"/>
</dbReference>
<dbReference type="NCBIfam" id="NF002995">
    <property type="entry name" value="PRK03759.1"/>
    <property type="match status" value="1"/>
</dbReference>
<comment type="subcellular location">
    <subcellularLocation>
        <location evidence="10">Cytoplasm</location>
    </subcellularLocation>
</comment>
<evidence type="ECO:0000256" key="2">
    <source>
        <dbReference type="ARBA" id="ARBA00007579"/>
    </source>
</evidence>
<evidence type="ECO:0000313" key="14">
    <source>
        <dbReference type="EMBL" id="GEB98713.1"/>
    </source>
</evidence>
<comment type="catalytic activity">
    <reaction evidence="10">
        <text>isopentenyl diphosphate = dimethylallyl diphosphate</text>
        <dbReference type="Rhea" id="RHEA:23284"/>
        <dbReference type="ChEBI" id="CHEBI:57623"/>
        <dbReference type="ChEBI" id="CHEBI:128769"/>
        <dbReference type="EC" id="5.3.3.2"/>
    </reaction>
</comment>
<comment type="pathway">
    <text evidence="1 10">Isoprenoid biosynthesis; dimethylallyl diphosphate biosynthesis; dimethylallyl diphosphate from isopentenyl diphosphate: step 1/1.</text>
</comment>
<feature type="binding site" evidence="10">
    <location>
        <position position="50"/>
    </location>
    <ligand>
        <name>Mn(2+)</name>
        <dbReference type="ChEBI" id="CHEBI:29035"/>
    </ligand>
</feature>
<evidence type="ECO:0000256" key="1">
    <source>
        <dbReference type="ARBA" id="ARBA00004826"/>
    </source>
</evidence>
<dbReference type="GO" id="GO:0008299">
    <property type="term" value="P:isoprenoid biosynthetic process"/>
    <property type="evidence" value="ECO:0007669"/>
    <property type="project" value="UniProtKB-UniRule"/>
</dbReference>
<dbReference type="CDD" id="cd02885">
    <property type="entry name" value="NUDIX_IPP_Isomerase"/>
    <property type="match status" value="1"/>
</dbReference>
<comment type="cofactor">
    <cofactor evidence="10">
        <name>Mn(2+)</name>
        <dbReference type="ChEBI" id="CHEBI:29035"/>
    </cofactor>
    <text evidence="10">Binds 1 Mn(2+) ion per subunit.</text>
</comment>
<keyword evidence="9 10" id="KW-0413">Isomerase</keyword>
<feature type="region of interest" description="Disordered" evidence="12">
    <location>
        <begin position="1"/>
        <end position="23"/>
    </location>
</feature>
<dbReference type="AlphaFoldDB" id="A0AB73B9J2"/>
<feature type="active site" evidence="10 11">
    <location>
        <position position="143"/>
    </location>
</feature>
<proteinExistence type="inferred from homology"/>
<keyword evidence="4 10" id="KW-0963">Cytoplasm</keyword>
<evidence type="ECO:0000256" key="5">
    <source>
        <dbReference type="ARBA" id="ARBA00022723"/>
    </source>
</evidence>
<evidence type="ECO:0000259" key="13">
    <source>
        <dbReference type="PROSITE" id="PS51462"/>
    </source>
</evidence>
<dbReference type="SUPFAM" id="SSF55811">
    <property type="entry name" value="Nudix"/>
    <property type="match status" value="1"/>
</dbReference>
<dbReference type="PROSITE" id="PS51462">
    <property type="entry name" value="NUDIX"/>
    <property type="match status" value="1"/>
</dbReference>
<evidence type="ECO:0000256" key="9">
    <source>
        <dbReference type="ARBA" id="ARBA00023235"/>
    </source>
</evidence>
<evidence type="ECO:0000256" key="6">
    <source>
        <dbReference type="ARBA" id="ARBA00022842"/>
    </source>
</evidence>
<dbReference type="NCBIfam" id="TIGR02150">
    <property type="entry name" value="IPP_isom_1"/>
    <property type="match status" value="1"/>
</dbReference>
<evidence type="ECO:0000313" key="15">
    <source>
        <dbReference type="Proteomes" id="UP000315353"/>
    </source>
</evidence>
<dbReference type="PANTHER" id="PTHR10885">
    <property type="entry name" value="ISOPENTENYL-DIPHOSPHATE DELTA-ISOMERASE"/>
    <property type="match status" value="1"/>
</dbReference>
<evidence type="ECO:0000256" key="8">
    <source>
        <dbReference type="ARBA" id="ARBA00023229"/>
    </source>
</evidence>
<dbReference type="Gene3D" id="3.90.79.10">
    <property type="entry name" value="Nucleoside Triphosphate Pyrophosphohydrolase"/>
    <property type="match status" value="1"/>
</dbReference>
<evidence type="ECO:0000256" key="3">
    <source>
        <dbReference type="ARBA" id="ARBA00012057"/>
    </source>
</evidence>
<keyword evidence="8 10" id="KW-0414">Isoprene biosynthesis</keyword>
<organism evidence="14 15">
    <name type="scientific">Corynebacterium flavescens</name>
    <dbReference type="NCBI Taxonomy" id="28028"/>
    <lineage>
        <taxon>Bacteria</taxon>
        <taxon>Bacillati</taxon>
        <taxon>Actinomycetota</taxon>
        <taxon>Actinomycetes</taxon>
        <taxon>Mycobacteriales</taxon>
        <taxon>Corynebacteriaceae</taxon>
        <taxon>Corynebacterium</taxon>
    </lineage>
</organism>
<dbReference type="InterPro" id="IPR056375">
    <property type="entry name" value="Idi_bact"/>
</dbReference>
<dbReference type="InterPro" id="IPR000086">
    <property type="entry name" value="NUDIX_hydrolase_dom"/>
</dbReference>
<accession>A0AB73B9J2</accession>
<evidence type="ECO:0000256" key="12">
    <source>
        <dbReference type="SAM" id="MobiDB-lite"/>
    </source>
</evidence>
<comment type="caution">
    <text evidence="14">The sequence shown here is derived from an EMBL/GenBank/DDBJ whole genome shotgun (WGS) entry which is preliminary data.</text>
</comment>
<dbReference type="Proteomes" id="UP000315353">
    <property type="component" value="Unassembled WGS sequence"/>
</dbReference>
<dbReference type="GO" id="GO:0004452">
    <property type="term" value="F:isopentenyl-diphosphate delta-isomerase activity"/>
    <property type="evidence" value="ECO:0007669"/>
    <property type="project" value="UniProtKB-UniRule"/>
</dbReference>
<feature type="domain" description="Nudix hydrolase" evidence="13">
    <location>
        <begin position="55"/>
        <end position="192"/>
    </location>
</feature>
<comment type="cofactor">
    <cofactor evidence="10">
        <name>Mg(2+)</name>
        <dbReference type="ChEBI" id="CHEBI:18420"/>
    </cofactor>
    <text evidence="10">Binds 1 Mg(2+) ion per subunit. The magnesium ion binds only when substrate is bound.</text>
</comment>
<dbReference type="GO" id="GO:0050992">
    <property type="term" value="P:dimethylallyl diphosphate biosynthetic process"/>
    <property type="evidence" value="ECO:0007669"/>
    <property type="project" value="UniProtKB-UniRule"/>
</dbReference>
<evidence type="ECO:0000256" key="4">
    <source>
        <dbReference type="ARBA" id="ARBA00022490"/>
    </source>
</evidence>
<protein>
    <recommendedName>
        <fullName evidence="3 10">Isopentenyl-diphosphate Delta-isomerase</fullName>
        <shortName evidence="10">IPP isomerase</shortName>
        <ecNumber evidence="3 10">5.3.3.2</ecNumber>
    </recommendedName>
    <alternativeName>
        <fullName evidence="10">IPP:DMAPP isomerase</fullName>
    </alternativeName>
    <alternativeName>
        <fullName evidence="10">Isopentenyl pyrophosphate isomerase</fullName>
    </alternativeName>
</protein>
<name>A0AB73B9J2_CORFL</name>
<feature type="binding site" evidence="10">
    <location>
        <position position="143"/>
    </location>
    <ligand>
        <name>Mn(2+)</name>
        <dbReference type="ChEBI" id="CHEBI:29035"/>
    </ligand>
</feature>
<comment type="similarity">
    <text evidence="2 10">Belongs to the IPP isomerase type 1 family.</text>
</comment>
<feature type="binding site" evidence="10">
    <location>
        <position position="57"/>
    </location>
    <ligand>
        <name>Mn(2+)</name>
        <dbReference type="ChEBI" id="CHEBI:29035"/>
    </ligand>
</feature>